<dbReference type="InterPro" id="IPR042063">
    <property type="entry name" value="Ubi_acti_E1_SCCH"/>
</dbReference>
<dbReference type="Gene3D" id="1.10.10.2660">
    <property type="entry name" value="Ubiquitin-activating enzyme E1, SCCH domain"/>
    <property type="match status" value="1"/>
</dbReference>
<proteinExistence type="inferred from homology"/>
<dbReference type="Proteomes" id="UP000051952">
    <property type="component" value="Unassembled WGS sequence"/>
</dbReference>
<dbReference type="Pfam" id="PF10585">
    <property type="entry name" value="UBA_E1_SCCH"/>
    <property type="match status" value="2"/>
</dbReference>
<accession>A0A0S4IM04</accession>
<dbReference type="InterPro" id="IPR019572">
    <property type="entry name" value="UBA_E1_SCCH"/>
</dbReference>
<feature type="non-terminal residue" evidence="4">
    <location>
        <position position="1"/>
    </location>
</feature>
<name>A0A0S4IM04_BODSA</name>
<dbReference type="SUPFAM" id="SSF69572">
    <property type="entry name" value="Activating enzymes of the ubiquitin-like proteins"/>
    <property type="match status" value="1"/>
</dbReference>
<reference evidence="5" key="1">
    <citation type="submission" date="2015-09" db="EMBL/GenBank/DDBJ databases">
        <authorList>
            <consortium name="Pathogen Informatics"/>
        </authorList>
    </citation>
    <scope>NUCLEOTIDE SEQUENCE [LARGE SCALE GENOMIC DNA]</scope>
    <source>
        <strain evidence="5">Lake Konstanz</strain>
    </source>
</reference>
<dbReference type="OrthoDB" id="10252231at2759"/>
<feature type="domain" description="Ubiquitin-activating enzyme SCCH" evidence="3">
    <location>
        <begin position="1"/>
        <end position="25"/>
    </location>
</feature>
<keyword evidence="5" id="KW-1185">Reference proteome</keyword>
<evidence type="ECO:0000256" key="1">
    <source>
        <dbReference type="ARBA" id="ARBA00004906"/>
    </source>
</evidence>
<dbReference type="AlphaFoldDB" id="A0A0S4IM04"/>
<gene>
    <name evidence="4" type="ORF">BSAL_53715</name>
</gene>
<dbReference type="Gene3D" id="3.40.50.720">
    <property type="entry name" value="NAD(P)-binding Rossmann-like Domain"/>
    <property type="match status" value="1"/>
</dbReference>
<evidence type="ECO:0000313" key="4">
    <source>
        <dbReference type="EMBL" id="CUE71881.1"/>
    </source>
</evidence>
<dbReference type="VEuPathDB" id="TriTrypDB:BSAL_53715"/>
<dbReference type="GO" id="GO:0008641">
    <property type="term" value="F:ubiquitin-like modifier activating enzyme activity"/>
    <property type="evidence" value="ECO:0007669"/>
    <property type="project" value="InterPro"/>
</dbReference>
<dbReference type="InterPro" id="IPR035985">
    <property type="entry name" value="Ubiquitin-activating_enz"/>
</dbReference>
<evidence type="ECO:0000259" key="3">
    <source>
        <dbReference type="Pfam" id="PF10585"/>
    </source>
</evidence>
<dbReference type="EMBL" id="CYKH01000115">
    <property type="protein sequence ID" value="CUE71881.1"/>
    <property type="molecule type" value="Genomic_DNA"/>
</dbReference>
<evidence type="ECO:0000256" key="2">
    <source>
        <dbReference type="ARBA" id="ARBA00005673"/>
    </source>
</evidence>
<feature type="domain" description="Ubiquitin-activating enzyme SCCH" evidence="3">
    <location>
        <begin position="92"/>
        <end position="135"/>
    </location>
</feature>
<organism evidence="4 5">
    <name type="scientific">Bodo saltans</name>
    <name type="common">Flagellated protozoan</name>
    <dbReference type="NCBI Taxonomy" id="75058"/>
    <lineage>
        <taxon>Eukaryota</taxon>
        <taxon>Discoba</taxon>
        <taxon>Euglenozoa</taxon>
        <taxon>Kinetoplastea</taxon>
        <taxon>Metakinetoplastina</taxon>
        <taxon>Eubodonida</taxon>
        <taxon>Bodonidae</taxon>
        <taxon>Bodo</taxon>
    </lineage>
</organism>
<comment type="pathway">
    <text evidence="1">Protein modification; protein ubiquitination.</text>
</comment>
<protein>
    <submittedName>
        <fullName evidence="4">Ubiquitin activating E2 enzyme, putative</fullName>
    </submittedName>
</protein>
<sequence length="205" mass="21710">KYPREHRTESGAPFWQGSKRFPRSIGALDVLAAIDNSSSTATAPSSPASSSMDLVKSFLSSFTHVALAAAGRSSSSLVHHQTVNGSGEQQPSPAAPAATFVPQEFEKDDDTNCHVAFITACANLRAWNYQLDLSTFNSVKALAGRITPALATTTSVVCGMACIEALKVLIGIGNPLRGTYRHPPSLGRVMRCYFGVPGTSYSGFN</sequence>
<evidence type="ECO:0000313" key="5">
    <source>
        <dbReference type="Proteomes" id="UP000051952"/>
    </source>
</evidence>
<comment type="similarity">
    <text evidence="2">Belongs to the ubiquitin-activating E1 family.</text>
</comment>